<dbReference type="GO" id="GO:0030288">
    <property type="term" value="C:outer membrane-bounded periplasmic space"/>
    <property type="evidence" value="ECO:0007669"/>
    <property type="project" value="TreeGrafter"/>
</dbReference>
<dbReference type="PANTHER" id="PTHR30532:SF1">
    <property type="entry name" value="IRON(3+)-HYDROXAMATE-BINDING PROTEIN FHUD"/>
    <property type="match status" value="1"/>
</dbReference>
<proteinExistence type="inferred from homology"/>
<evidence type="ECO:0000313" key="8">
    <source>
        <dbReference type="EMBL" id="ACZ22951.1"/>
    </source>
</evidence>
<dbReference type="OrthoDB" id="1846031at2"/>
<evidence type="ECO:0000256" key="4">
    <source>
        <dbReference type="ARBA" id="ARBA00022729"/>
    </source>
</evidence>
<keyword evidence="9" id="KW-1185">Reference proteome</keyword>
<organism evidence="8 9">
    <name type="scientific">Sanguibacter keddieii (strain ATCC 51767 / DSM 10542 / NCFB 3025 / ST-74)</name>
    <dbReference type="NCBI Taxonomy" id="446469"/>
    <lineage>
        <taxon>Bacteria</taxon>
        <taxon>Bacillati</taxon>
        <taxon>Actinomycetota</taxon>
        <taxon>Actinomycetes</taxon>
        <taxon>Micrococcales</taxon>
        <taxon>Sanguibacteraceae</taxon>
        <taxon>Sanguibacter</taxon>
    </lineage>
</organism>
<dbReference type="Gene3D" id="3.40.50.1980">
    <property type="entry name" value="Nitrogenase molybdenum iron protein domain"/>
    <property type="match status" value="2"/>
</dbReference>
<dbReference type="eggNOG" id="COG0614">
    <property type="taxonomic scope" value="Bacteria"/>
</dbReference>
<reference evidence="8 9" key="1">
    <citation type="journal article" date="2009" name="Stand. Genomic Sci.">
        <title>Complete genome sequence of Sanguibacter keddieii type strain (ST-74).</title>
        <authorList>
            <person name="Ivanova N."/>
            <person name="Sikorski J."/>
            <person name="Sims D."/>
            <person name="Brettin T."/>
            <person name="Detter J.C."/>
            <person name="Han C."/>
            <person name="Lapidus A."/>
            <person name="Copeland A."/>
            <person name="Glavina Del Rio T."/>
            <person name="Nolan M."/>
            <person name="Chen F."/>
            <person name="Lucas S."/>
            <person name="Tice H."/>
            <person name="Cheng J.F."/>
            <person name="Bruce D."/>
            <person name="Goodwin L."/>
            <person name="Pitluck S."/>
            <person name="Pati A."/>
            <person name="Mavromatis K."/>
            <person name="Chen A."/>
            <person name="Palaniappan K."/>
            <person name="D'haeseleer P."/>
            <person name="Chain P."/>
            <person name="Bristow J."/>
            <person name="Eisen J.A."/>
            <person name="Markowitz V."/>
            <person name="Hugenholtz P."/>
            <person name="Goker M."/>
            <person name="Pukall R."/>
            <person name="Klenk H.P."/>
            <person name="Kyrpides N.C."/>
        </authorList>
    </citation>
    <scope>NUCLEOTIDE SEQUENCE [LARGE SCALE GENOMIC DNA]</scope>
    <source>
        <strain evidence="9">ATCC 51767 / DSM 10542 / NCFB 3025 / ST-74</strain>
    </source>
</reference>
<dbReference type="CDD" id="cd01146">
    <property type="entry name" value="FhuD"/>
    <property type="match status" value="1"/>
</dbReference>
<dbReference type="InterPro" id="IPR002491">
    <property type="entry name" value="ABC_transptr_periplasmic_BD"/>
</dbReference>
<dbReference type="STRING" id="446469.Sked_30510"/>
<comment type="similarity">
    <text evidence="2">Belongs to the bacterial solute-binding protein 8 family.</text>
</comment>
<feature type="chain" id="PRO_5038922293" evidence="6">
    <location>
        <begin position="36"/>
        <end position="326"/>
    </location>
</feature>
<evidence type="ECO:0000259" key="7">
    <source>
        <dbReference type="PROSITE" id="PS50983"/>
    </source>
</evidence>
<evidence type="ECO:0000313" key="9">
    <source>
        <dbReference type="Proteomes" id="UP000000322"/>
    </source>
</evidence>
<feature type="region of interest" description="Disordered" evidence="5">
    <location>
        <begin position="39"/>
        <end position="68"/>
    </location>
</feature>
<dbReference type="InterPro" id="IPR051313">
    <property type="entry name" value="Bact_iron-sidero_bind"/>
</dbReference>
<feature type="domain" description="Fe/B12 periplasmic-binding" evidence="7">
    <location>
        <begin position="76"/>
        <end position="326"/>
    </location>
</feature>
<protein>
    <submittedName>
        <fullName evidence="8">ABC-type Fe3+-hydroxamate transport system, periplasmic component</fullName>
    </submittedName>
</protein>
<dbReference type="RefSeq" id="WP_012868019.1">
    <property type="nucleotide sequence ID" value="NC_013521.1"/>
</dbReference>
<dbReference type="SUPFAM" id="SSF53807">
    <property type="entry name" value="Helical backbone' metal receptor"/>
    <property type="match status" value="1"/>
</dbReference>
<feature type="compositionally biased region" description="Low complexity" evidence="5">
    <location>
        <begin position="39"/>
        <end position="58"/>
    </location>
</feature>
<dbReference type="Proteomes" id="UP000000322">
    <property type="component" value="Chromosome"/>
</dbReference>
<dbReference type="GO" id="GO:1901678">
    <property type="term" value="P:iron coordination entity transport"/>
    <property type="evidence" value="ECO:0007669"/>
    <property type="project" value="UniProtKB-ARBA"/>
</dbReference>
<comment type="subcellular location">
    <subcellularLocation>
        <location evidence="1">Cell envelope</location>
    </subcellularLocation>
</comment>
<name>D1BCG4_SANKS</name>
<dbReference type="HOGENOM" id="CLU_038034_0_2_11"/>
<evidence type="ECO:0000256" key="2">
    <source>
        <dbReference type="ARBA" id="ARBA00008814"/>
    </source>
</evidence>
<dbReference type="EMBL" id="CP001819">
    <property type="protein sequence ID" value="ACZ22951.1"/>
    <property type="molecule type" value="Genomic_DNA"/>
</dbReference>
<evidence type="ECO:0000256" key="1">
    <source>
        <dbReference type="ARBA" id="ARBA00004196"/>
    </source>
</evidence>
<evidence type="ECO:0000256" key="6">
    <source>
        <dbReference type="SAM" id="SignalP"/>
    </source>
</evidence>
<dbReference type="KEGG" id="ske:Sked_30510"/>
<dbReference type="Pfam" id="PF01497">
    <property type="entry name" value="Peripla_BP_2"/>
    <property type="match status" value="1"/>
</dbReference>
<evidence type="ECO:0000256" key="3">
    <source>
        <dbReference type="ARBA" id="ARBA00022448"/>
    </source>
</evidence>
<dbReference type="AlphaFoldDB" id="D1BCG4"/>
<evidence type="ECO:0000256" key="5">
    <source>
        <dbReference type="SAM" id="MobiDB-lite"/>
    </source>
</evidence>
<keyword evidence="4 6" id="KW-0732">Signal</keyword>
<dbReference type="PROSITE" id="PS51257">
    <property type="entry name" value="PROKAR_LIPOPROTEIN"/>
    <property type="match status" value="1"/>
</dbReference>
<keyword evidence="3" id="KW-0813">Transport</keyword>
<gene>
    <name evidence="8" type="ordered locus">Sked_30510</name>
</gene>
<feature type="signal peptide" evidence="6">
    <location>
        <begin position="1"/>
        <end position="35"/>
    </location>
</feature>
<sequence length="326" mass="34235">MSTPTHRRSARRAARLAAPLLAVALLAGCSTVTDDADATSTSAAAGDDTAAPDDTAATHSVEHARGTTEVPAEPLRVVVLEPVQLDTAVALGAVPVGAAVLNEEAGVPAYLGEAAANIESVGTVTEPSIEKIAALEPDLILGTESRHSALYDRLDEIAPTVFMATQTDPWTENVELVARALGDEAGAQTLLDAFEARCTEVAEDHQTAGKTAQLIRPRDGLLTLYGPTSFAGSVLECAGFTTPERDWEESISVDLSYERVFEAEADLVLVTTTDTSDQSTLPEVLATNTDAFPSLHLVDQSFWITGVGPLGGMTVLDDLDRLLAEQ</sequence>
<dbReference type="PROSITE" id="PS50983">
    <property type="entry name" value="FE_B12_PBP"/>
    <property type="match status" value="1"/>
</dbReference>
<accession>D1BCG4</accession>
<dbReference type="PANTHER" id="PTHR30532">
    <property type="entry name" value="IRON III DICITRATE-BINDING PERIPLASMIC PROTEIN"/>
    <property type="match status" value="1"/>
</dbReference>